<keyword evidence="3" id="KW-1185">Reference proteome</keyword>
<dbReference type="Proteomes" id="UP000627292">
    <property type="component" value="Unassembled WGS sequence"/>
</dbReference>
<protein>
    <recommendedName>
        <fullName evidence="4">YcxB-like protein</fullName>
    </recommendedName>
</protein>
<evidence type="ECO:0000256" key="1">
    <source>
        <dbReference type="SAM" id="Phobius"/>
    </source>
</evidence>
<keyword evidence="1" id="KW-0812">Transmembrane</keyword>
<feature type="transmembrane region" description="Helical" evidence="1">
    <location>
        <begin position="46"/>
        <end position="63"/>
    </location>
</feature>
<dbReference type="RefSeq" id="WP_188951941.1">
    <property type="nucleotide sequence ID" value="NZ_BMIB01000002.1"/>
</dbReference>
<keyword evidence="1" id="KW-1133">Transmembrane helix</keyword>
<feature type="transmembrane region" description="Helical" evidence="1">
    <location>
        <begin position="75"/>
        <end position="104"/>
    </location>
</feature>
<evidence type="ECO:0000313" key="3">
    <source>
        <dbReference type="Proteomes" id="UP000627292"/>
    </source>
</evidence>
<evidence type="ECO:0000313" key="2">
    <source>
        <dbReference type="EMBL" id="GGH66409.1"/>
    </source>
</evidence>
<gene>
    <name evidence="2" type="ORF">GCM10011379_20570</name>
</gene>
<organism evidence="2 3">
    <name type="scientific">Filimonas zeae</name>
    <dbReference type="NCBI Taxonomy" id="1737353"/>
    <lineage>
        <taxon>Bacteria</taxon>
        <taxon>Pseudomonadati</taxon>
        <taxon>Bacteroidota</taxon>
        <taxon>Chitinophagia</taxon>
        <taxon>Chitinophagales</taxon>
        <taxon>Chitinophagaceae</taxon>
        <taxon>Filimonas</taxon>
    </lineage>
</organism>
<reference evidence="2" key="1">
    <citation type="journal article" date="2014" name="Int. J. Syst. Evol. Microbiol.">
        <title>Complete genome sequence of Corynebacterium casei LMG S-19264T (=DSM 44701T), isolated from a smear-ripened cheese.</title>
        <authorList>
            <consortium name="US DOE Joint Genome Institute (JGI-PGF)"/>
            <person name="Walter F."/>
            <person name="Albersmeier A."/>
            <person name="Kalinowski J."/>
            <person name="Ruckert C."/>
        </authorList>
    </citation>
    <scope>NUCLEOTIDE SEQUENCE</scope>
    <source>
        <strain evidence="2">CGMCC 1.15290</strain>
    </source>
</reference>
<dbReference type="AlphaFoldDB" id="A0A917IYH5"/>
<feature type="transmembrane region" description="Helical" evidence="1">
    <location>
        <begin position="20"/>
        <end position="40"/>
    </location>
</feature>
<accession>A0A917IYH5</accession>
<dbReference type="EMBL" id="BMIB01000002">
    <property type="protein sequence ID" value="GGH66409.1"/>
    <property type="molecule type" value="Genomic_DNA"/>
</dbReference>
<name>A0A917IYH5_9BACT</name>
<sequence length="185" mass="20695">MSQSAFVFTLPQKRLRTYNVIADLMLLFSVAEFAMIIYHYPQTTPVMVYSILIAGIISFRVYSQIKKRKAHTLPAVAPAFGMAAAGWLYPGLGNVFVALLYVAAGLLEKKAKTPQQISFTTNNISITGFPEKKLEWATFSNVVLKDNLLTLDYRNNKLFQAEIPYNVSAEEESRFNAFAAAQLGR</sequence>
<proteinExistence type="predicted"/>
<keyword evidence="1" id="KW-0472">Membrane</keyword>
<evidence type="ECO:0008006" key="4">
    <source>
        <dbReference type="Google" id="ProtNLM"/>
    </source>
</evidence>
<reference evidence="2" key="2">
    <citation type="submission" date="2020-09" db="EMBL/GenBank/DDBJ databases">
        <authorList>
            <person name="Sun Q."/>
            <person name="Zhou Y."/>
        </authorList>
    </citation>
    <scope>NUCLEOTIDE SEQUENCE</scope>
    <source>
        <strain evidence="2">CGMCC 1.15290</strain>
    </source>
</reference>
<comment type="caution">
    <text evidence="2">The sequence shown here is derived from an EMBL/GenBank/DDBJ whole genome shotgun (WGS) entry which is preliminary data.</text>
</comment>